<dbReference type="InterPro" id="IPR000120">
    <property type="entry name" value="Amidase"/>
</dbReference>
<dbReference type="PROSITE" id="PS00571">
    <property type="entry name" value="AMIDASES"/>
    <property type="match status" value="1"/>
</dbReference>
<dbReference type="EMBL" id="UINC01000521">
    <property type="protein sequence ID" value="SUZ56729.1"/>
    <property type="molecule type" value="Genomic_DNA"/>
</dbReference>
<dbReference type="Gene3D" id="3.90.1300.10">
    <property type="entry name" value="Amidase signature (AS) domain"/>
    <property type="match status" value="1"/>
</dbReference>
<dbReference type="Pfam" id="PF01425">
    <property type="entry name" value="Amidase"/>
    <property type="match status" value="1"/>
</dbReference>
<dbReference type="InterPro" id="IPR023631">
    <property type="entry name" value="Amidase_dom"/>
</dbReference>
<dbReference type="AlphaFoldDB" id="A0A381NQY0"/>
<name>A0A381NQY0_9ZZZZ</name>
<proteinExistence type="predicted"/>
<dbReference type="PANTHER" id="PTHR11895">
    <property type="entry name" value="TRANSAMIDASE"/>
    <property type="match status" value="1"/>
</dbReference>
<evidence type="ECO:0000313" key="2">
    <source>
        <dbReference type="EMBL" id="SUZ56729.1"/>
    </source>
</evidence>
<dbReference type="InterPro" id="IPR036928">
    <property type="entry name" value="AS_sf"/>
</dbReference>
<dbReference type="InterPro" id="IPR020556">
    <property type="entry name" value="Amidase_CS"/>
</dbReference>
<feature type="domain" description="Amidase" evidence="1">
    <location>
        <begin position="33"/>
        <end position="452"/>
    </location>
</feature>
<gene>
    <name evidence="2" type="ORF">METZ01_LOCUS9583</name>
</gene>
<evidence type="ECO:0000259" key="1">
    <source>
        <dbReference type="Pfam" id="PF01425"/>
    </source>
</evidence>
<reference evidence="2" key="1">
    <citation type="submission" date="2018-05" db="EMBL/GenBank/DDBJ databases">
        <authorList>
            <person name="Lanie J.A."/>
            <person name="Ng W.-L."/>
            <person name="Kazmierczak K.M."/>
            <person name="Andrzejewski T.M."/>
            <person name="Davidsen T.M."/>
            <person name="Wayne K.J."/>
            <person name="Tettelin H."/>
            <person name="Glass J.I."/>
            <person name="Rusch D."/>
            <person name="Podicherti R."/>
            <person name="Tsui H.-C.T."/>
            <person name="Winkler M.E."/>
        </authorList>
    </citation>
    <scope>NUCLEOTIDE SEQUENCE</scope>
</reference>
<sequence>MKTPKTDTSSELCLSTATELAEQIATKQISCREVIEAHIARIESINPSVNAVVTTTFDKALSRASELDNAGKIIGPLHGLPVLHKDLVPTRGIRTTFGSTLYSDHVPDFDQLIVERMRNAGAITLGKTNTPEFGAGSHTFNRVFGLTRNPYDPSASSGGSSGGAAAALAARMIPLADGSDTGGSLRNPAAFCNVVGFRPSPGRVPFYPTRNPWSDLSTEGPMARTCKDVALLFSVLTGPDPRLPGLLEIEGTEFRHIEPIALENLKIGFTEDFGDLPVEKPIRETLRRFARDLETAGAVVVEATPNFRDASRIFHILRANSFRRFRKLPMNEFDQLKDTIRWNVEAGEALTQEDQDWVGPARASLVERMNEFFKQFDLLIGPTTQVLPFDANTEWVQEVDGVPMSNYIEWMEACSWISVSCCPALSLPAGFSGNLPVGAQLVAPLRRDAFLLAAAHAIEAATGHAHILPPAFA</sequence>
<organism evidence="2">
    <name type="scientific">marine metagenome</name>
    <dbReference type="NCBI Taxonomy" id="408172"/>
    <lineage>
        <taxon>unclassified sequences</taxon>
        <taxon>metagenomes</taxon>
        <taxon>ecological metagenomes</taxon>
    </lineage>
</organism>
<protein>
    <recommendedName>
        <fullName evidence="1">Amidase domain-containing protein</fullName>
    </recommendedName>
</protein>
<dbReference type="GO" id="GO:0003824">
    <property type="term" value="F:catalytic activity"/>
    <property type="evidence" value="ECO:0007669"/>
    <property type="project" value="InterPro"/>
</dbReference>
<dbReference type="SUPFAM" id="SSF75304">
    <property type="entry name" value="Amidase signature (AS) enzymes"/>
    <property type="match status" value="1"/>
</dbReference>
<accession>A0A381NQY0</accession>
<dbReference type="PANTHER" id="PTHR11895:SF76">
    <property type="entry name" value="INDOLEACETAMIDE HYDROLASE"/>
    <property type="match status" value="1"/>
</dbReference>